<keyword evidence="3" id="KW-1185">Reference proteome</keyword>
<evidence type="ECO:0000313" key="3">
    <source>
        <dbReference type="Proteomes" id="UP000085678"/>
    </source>
</evidence>
<feature type="region of interest" description="Disordered" evidence="2">
    <location>
        <begin position="488"/>
        <end position="510"/>
    </location>
</feature>
<reference evidence="4" key="1">
    <citation type="submission" date="2025-08" db="UniProtKB">
        <authorList>
            <consortium name="RefSeq"/>
        </authorList>
    </citation>
    <scope>IDENTIFICATION</scope>
    <source>
        <tissue evidence="4">Gonads</tissue>
    </source>
</reference>
<sequence length="510" mass="59198">MSRMSSTFGRQSGLKSSQKSLGGNYLTDAARTRSPSPLRRSGSNSSLRRSTGNLAASLNMSGRKSADLQNIESEYIKNLQQQVYFLELEANYLREQARKATDMHPQMTAEAERMLGKLRHLQEEVDGLNIENRRKEGDIGMLSVEKTRALETLSAEEAKFNREKRLLMDEIVQLKKDNEMMSLENIRKDTELSNARSDVESTRHALRNAEGKIDLLRNQLDQRIEQHKITQLALEEKRAEVLRTETNLRELEDKYYSSTVQLKDKAMQDLRDEIRMLRQKLKETEMMADQDRFLKNKLSDDSSHLVKENALINQQVLELQKQLDRERELREATDTRRSVNAVELAASKDRESKLQFELNNTKEQLRQEQDRVRHYMDQLSAQGSTLTSTELNASSTRSRLVELESVHRSTEDENAQLRRDKALLTDHTADLQRQIEEKEREITRLRSTVGIQESQLDQLEAVKNAETAYQNQKWREFENLTDSMRNMTSTMARSRSPSPSPRMRTRLSNY</sequence>
<feature type="compositionally biased region" description="Low complexity" evidence="2">
    <location>
        <begin position="9"/>
        <end position="23"/>
    </location>
</feature>
<dbReference type="Proteomes" id="UP000085678">
    <property type="component" value="Unplaced"/>
</dbReference>
<dbReference type="KEGG" id="lak:106152721"/>
<organism evidence="3 4">
    <name type="scientific">Lingula anatina</name>
    <name type="common">Brachiopod</name>
    <name type="synonym">Lingula unguis</name>
    <dbReference type="NCBI Taxonomy" id="7574"/>
    <lineage>
        <taxon>Eukaryota</taxon>
        <taxon>Metazoa</taxon>
        <taxon>Spiralia</taxon>
        <taxon>Lophotrochozoa</taxon>
        <taxon>Brachiopoda</taxon>
        <taxon>Linguliformea</taxon>
        <taxon>Lingulata</taxon>
        <taxon>Lingulida</taxon>
        <taxon>Linguloidea</taxon>
        <taxon>Lingulidae</taxon>
        <taxon>Lingula</taxon>
    </lineage>
</organism>
<proteinExistence type="predicted"/>
<dbReference type="GeneID" id="106152721"/>
<feature type="region of interest" description="Disordered" evidence="2">
    <location>
        <begin position="1"/>
        <end position="58"/>
    </location>
</feature>
<accession>A0A1S3H7A6</accession>
<evidence type="ECO:0000313" key="4">
    <source>
        <dbReference type="RefSeq" id="XP_013381883.1"/>
    </source>
</evidence>
<feature type="coiled-coil region" evidence="1">
    <location>
        <begin position="76"/>
        <end position="455"/>
    </location>
</feature>
<gene>
    <name evidence="4" type="primary">LOC106152721</name>
</gene>
<evidence type="ECO:0000256" key="1">
    <source>
        <dbReference type="SAM" id="Coils"/>
    </source>
</evidence>
<dbReference type="STRING" id="7574.A0A1S3H7A6"/>
<dbReference type="RefSeq" id="XP_013381883.1">
    <property type="nucleotide sequence ID" value="XM_013526429.1"/>
</dbReference>
<dbReference type="OrthoDB" id="2130396at2759"/>
<keyword evidence="1" id="KW-0175">Coiled coil</keyword>
<name>A0A1S3H7A6_LINAN</name>
<feature type="compositionally biased region" description="Low complexity" evidence="2">
    <location>
        <begin position="488"/>
        <end position="497"/>
    </location>
</feature>
<dbReference type="InParanoid" id="A0A1S3H7A6"/>
<dbReference type="AlphaFoldDB" id="A0A1S3H7A6"/>
<feature type="compositionally biased region" description="Low complexity" evidence="2">
    <location>
        <begin position="32"/>
        <end position="53"/>
    </location>
</feature>
<protein>
    <submittedName>
        <fullName evidence="4">Paramyosin isoform X1</fullName>
    </submittedName>
</protein>
<evidence type="ECO:0000256" key="2">
    <source>
        <dbReference type="SAM" id="MobiDB-lite"/>
    </source>
</evidence>